<comment type="caution">
    <text evidence="3">The sequence shown here is derived from an EMBL/GenBank/DDBJ whole genome shotgun (WGS) entry which is preliminary data.</text>
</comment>
<dbReference type="PANTHER" id="PTHR30035">
    <property type="entry name" value="LIPOPROTEIN VACJ-RELATED"/>
    <property type="match status" value="1"/>
</dbReference>
<dbReference type="Proteomes" id="UP000609121">
    <property type="component" value="Unassembled WGS sequence"/>
</dbReference>
<keyword evidence="4" id="KW-1185">Reference proteome</keyword>
<dbReference type="GO" id="GO:0016020">
    <property type="term" value="C:membrane"/>
    <property type="evidence" value="ECO:0007669"/>
    <property type="project" value="InterPro"/>
</dbReference>
<dbReference type="InterPro" id="IPR007428">
    <property type="entry name" value="MlaA"/>
</dbReference>
<protein>
    <submittedName>
        <fullName evidence="3">VacJ family lipoprotein</fullName>
    </submittedName>
</protein>
<comment type="similarity">
    <text evidence="1">Belongs to the MlaA family.</text>
</comment>
<dbReference type="RefSeq" id="WP_193186455.1">
    <property type="nucleotide sequence ID" value="NZ_JACVXA010000090.1"/>
</dbReference>
<evidence type="ECO:0000256" key="1">
    <source>
        <dbReference type="ARBA" id="ARBA00010634"/>
    </source>
</evidence>
<dbReference type="PANTHER" id="PTHR30035:SF3">
    <property type="entry name" value="INTERMEMBRANE PHOSPHOLIPID TRANSPORT SYSTEM LIPOPROTEIN MLAA"/>
    <property type="match status" value="1"/>
</dbReference>
<sequence length="251" mass="27377">MFTSFLPLAALAAIGVAGCTTGQPAGPGGFNDPYEQTNRRVHNFNKAVDRTVYRPVSNVYGTVLPQPVRRGVDNFSEFTDLPRRIVNEMLQGKVEDALHNSFRFATNATFGFLGVLDPATELGLESRDADFGQTLHVWGVGEGAYLAVPFFGPSTQRDLAGDVVDLVTNPLGYVLTPPESYYPPGSTVGEYTNYRYTYRETLNDVLDNSADSYATSRVVYLDARRFELGMPSGGGAEDGGVIDPYEELYGD</sequence>
<name>A0A8J7CXC3_9RHOB</name>
<dbReference type="EMBL" id="JACVXA010000090">
    <property type="protein sequence ID" value="MBE3640394.1"/>
    <property type="molecule type" value="Genomic_DNA"/>
</dbReference>
<evidence type="ECO:0000256" key="2">
    <source>
        <dbReference type="ARBA" id="ARBA00022729"/>
    </source>
</evidence>
<dbReference type="AlphaFoldDB" id="A0A8J7CXC3"/>
<evidence type="ECO:0000313" key="3">
    <source>
        <dbReference type="EMBL" id="MBE3640394.1"/>
    </source>
</evidence>
<reference evidence="3" key="1">
    <citation type="submission" date="2020-09" db="EMBL/GenBank/DDBJ databases">
        <title>A novel bacterium of genus Mangrovicoccus, isolated from South China Sea.</title>
        <authorList>
            <person name="Huang H."/>
            <person name="Mo K."/>
            <person name="Hu Y."/>
        </authorList>
    </citation>
    <scope>NUCLEOTIDE SEQUENCE</scope>
    <source>
        <strain evidence="3">HB182678</strain>
    </source>
</reference>
<dbReference type="PRINTS" id="PR01805">
    <property type="entry name" value="VACJLIPOPROT"/>
</dbReference>
<proteinExistence type="inferred from homology"/>
<evidence type="ECO:0000313" key="4">
    <source>
        <dbReference type="Proteomes" id="UP000609121"/>
    </source>
</evidence>
<accession>A0A8J7CXC3</accession>
<keyword evidence="3" id="KW-0449">Lipoprotein</keyword>
<dbReference type="Pfam" id="PF04333">
    <property type="entry name" value="MlaA"/>
    <property type="match status" value="1"/>
</dbReference>
<keyword evidence="2" id="KW-0732">Signal</keyword>
<organism evidence="3 4">
    <name type="scientific">Mangrovicoccus algicola</name>
    <dbReference type="NCBI Taxonomy" id="2771008"/>
    <lineage>
        <taxon>Bacteria</taxon>
        <taxon>Pseudomonadati</taxon>
        <taxon>Pseudomonadota</taxon>
        <taxon>Alphaproteobacteria</taxon>
        <taxon>Rhodobacterales</taxon>
        <taxon>Paracoccaceae</taxon>
        <taxon>Mangrovicoccus</taxon>
    </lineage>
</organism>
<dbReference type="GO" id="GO:0120010">
    <property type="term" value="P:intermembrane phospholipid transfer"/>
    <property type="evidence" value="ECO:0007669"/>
    <property type="project" value="TreeGrafter"/>
</dbReference>
<gene>
    <name evidence="3" type="ORF">ICN82_19500</name>
</gene>